<dbReference type="InterPro" id="IPR012951">
    <property type="entry name" value="BBE"/>
</dbReference>
<evidence type="ECO:0000256" key="4">
    <source>
        <dbReference type="ARBA" id="ARBA00022827"/>
    </source>
</evidence>
<comment type="cofactor">
    <cofactor evidence="1">
        <name>FAD</name>
        <dbReference type="ChEBI" id="CHEBI:57692"/>
    </cofactor>
</comment>
<dbReference type="AlphaFoldDB" id="A0A0H2RPZ3"/>
<dbReference type="PANTHER" id="PTHR42973:SF39">
    <property type="entry name" value="FAD-BINDING PCMH-TYPE DOMAIN-CONTAINING PROTEIN"/>
    <property type="match status" value="1"/>
</dbReference>
<organism evidence="7 8">
    <name type="scientific">Schizopora paradoxa</name>
    <dbReference type="NCBI Taxonomy" id="27342"/>
    <lineage>
        <taxon>Eukaryota</taxon>
        <taxon>Fungi</taxon>
        <taxon>Dikarya</taxon>
        <taxon>Basidiomycota</taxon>
        <taxon>Agaricomycotina</taxon>
        <taxon>Agaricomycetes</taxon>
        <taxon>Hymenochaetales</taxon>
        <taxon>Schizoporaceae</taxon>
        <taxon>Schizopora</taxon>
    </lineage>
</organism>
<evidence type="ECO:0000256" key="1">
    <source>
        <dbReference type="ARBA" id="ARBA00001974"/>
    </source>
</evidence>
<comment type="similarity">
    <text evidence="2">Belongs to the oxygen-dependent FAD-linked oxidoreductase family.</text>
</comment>
<evidence type="ECO:0000256" key="3">
    <source>
        <dbReference type="ARBA" id="ARBA00022630"/>
    </source>
</evidence>
<dbReference type="PROSITE" id="PS51387">
    <property type="entry name" value="FAD_PCMH"/>
    <property type="match status" value="1"/>
</dbReference>
<dbReference type="InterPro" id="IPR036318">
    <property type="entry name" value="FAD-bd_PCMH-like_sf"/>
</dbReference>
<keyword evidence="4" id="KW-0274">FAD</keyword>
<proteinExistence type="inferred from homology"/>
<dbReference type="Pfam" id="PF08031">
    <property type="entry name" value="BBE"/>
    <property type="match status" value="1"/>
</dbReference>
<dbReference type="InterPro" id="IPR006094">
    <property type="entry name" value="Oxid_FAD_bind_N"/>
</dbReference>
<evidence type="ECO:0000259" key="6">
    <source>
        <dbReference type="PROSITE" id="PS51387"/>
    </source>
</evidence>
<protein>
    <submittedName>
        <fullName evidence="7">FAD-binding domain-containing protein</fullName>
    </submittedName>
</protein>
<evidence type="ECO:0000313" key="7">
    <source>
        <dbReference type="EMBL" id="KLO14030.1"/>
    </source>
</evidence>
<dbReference type="PANTHER" id="PTHR42973">
    <property type="entry name" value="BINDING OXIDOREDUCTASE, PUTATIVE (AFU_ORTHOLOGUE AFUA_1G17690)-RELATED"/>
    <property type="match status" value="1"/>
</dbReference>
<keyword evidence="3" id="KW-0285">Flavoprotein</keyword>
<dbReference type="InterPro" id="IPR016169">
    <property type="entry name" value="FAD-bd_PCMH_sub2"/>
</dbReference>
<dbReference type="Proteomes" id="UP000053477">
    <property type="component" value="Unassembled WGS sequence"/>
</dbReference>
<evidence type="ECO:0000313" key="8">
    <source>
        <dbReference type="Proteomes" id="UP000053477"/>
    </source>
</evidence>
<gene>
    <name evidence="7" type="ORF">SCHPADRAFT_903676</name>
</gene>
<dbReference type="Gene3D" id="3.30.465.10">
    <property type="match status" value="2"/>
</dbReference>
<dbReference type="InterPro" id="IPR050416">
    <property type="entry name" value="FAD-linked_Oxidoreductase"/>
</dbReference>
<sequence>MILVAYLEVFIMSTRSLFPLFGIISTCLELTSGWRQCRNQPGDPGFPTQEQWDQLNSQVGGRLISVVPSAKFCHDLPSGSCTEAEWISTTFRSTIPGAMDNYNWEQDYSSNPPSICLQNGTTCGQGNVPIFAVNASSISDIQAGVNFARTHNLKLSVKASGHDFLGRSTAKGSLMLWTHYFRNITFDDDFVVGNNSVGNTMTVGSGVPLNMMYQSAKAQGKMVCAGFASTVVASGGYIQGGGHSAFSPALGLAVDNVVQFEIVTADGKLLTANEDEHSDLFWALRGGGAGSWGVIISTTFKTFPAFNATALTTIYLSTSLNSTLSVVEAHTNHSSDWDALRAGQYFYIYPTYPGVPGTVISISTLFPNATNETASAAMAPLLTDLNALNVTQVYLNSETALASDIVTTADDQLGANNLLGSRLIPTSVYENNVQGVVDTYKALIESGVQGILSHFVAGGKVAENKDLDVSVNSKWRNAKSHLIAATTYPDNTTVSEVEDIKDTMTNKWVPLLAKLTGESDSGAYSNEADAREPNFQVTFFGDNYKKLLATKNKYDPNGLFIVTAGVGSEGWNAEGLCRAN</sequence>
<dbReference type="InterPro" id="IPR006093">
    <property type="entry name" value="Oxy_OxRdtase_FAD_BS"/>
</dbReference>
<keyword evidence="8" id="KW-1185">Reference proteome</keyword>
<dbReference type="SUPFAM" id="SSF56176">
    <property type="entry name" value="FAD-binding/transporter-associated domain-like"/>
    <property type="match status" value="1"/>
</dbReference>
<keyword evidence="5" id="KW-0560">Oxidoreductase</keyword>
<dbReference type="OrthoDB" id="9983560at2759"/>
<dbReference type="InParanoid" id="A0A0H2RPZ3"/>
<evidence type="ECO:0000256" key="2">
    <source>
        <dbReference type="ARBA" id="ARBA00005466"/>
    </source>
</evidence>
<accession>A0A0H2RPZ3</accession>
<name>A0A0H2RPZ3_9AGAM</name>
<dbReference type="PROSITE" id="PS00862">
    <property type="entry name" value="OX2_COVAL_FAD"/>
    <property type="match status" value="1"/>
</dbReference>
<dbReference type="STRING" id="27342.A0A0H2RPZ3"/>
<dbReference type="EMBL" id="KQ085950">
    <property type="protein sequence ID" value="KLO14030.1"/>
    <property type="molecule type" value="Genomic_DNA"/>
</dbReference>
<reference evidence="7 8" key="1">
    <citation type="submission" date="2015-04" db="EMBL/GenBank/DDBJ databases">
        <title>Complete genome sequence of Schizopora paradoxa KUC8140, a cosmopolitan wood degrader in East Asia.</title>
        <authorList>
            <consortium name="DOE Joint Genome Institute"/>
            <person name="Min B."/>
            <person name="Park H."/>
            <person name="Jang Y."/>
            <person name="Kim J.-J."/>
            <person name="Kim K.H."/>
            <person name="Pangilinan J."/>
            <person name="Lipzen A."/>
            <person name="Riley R."/>
            <person name="Grigoriev I.V."/>
            <person name="Spatafora J.W."/>
            <person name="Choi I.-G."/>
        </authorList>
    </citation>
    <scope>NUCLEOTIDE SEQUENCE [LARGE SCALE GENOMIC DNA]</scope>
    <source>
        <strain evidence="7 8">KUC8140</strain>
    </source>
</reference>
<dbReference type="Pfam" id="PF01565">
    <property type="entry name" value="FAD_binding_4"/>
    <property type="match status" value="1"/>
</dbReference>
<dbReference type="InterPro" id="IPR016166">
    <property type="entry name" value="FAD-bd_PCMH"/>
</dbReference>
<dbReference type="GO" id="GO:0071949">
    <property type="term" value="F:FAD binding"/>
    <property type="evidence" value="ECO:0007669"/>
    <property type="project" value="InterPro"/>
</dbReference>
<evidence type="ECO:0000256" key="5">
    <source>
        <dbReference type="ARBA" id="ARBA00023002"/>
    </source>
</evidence>
<dbReference type="GO" id="GO:0016491">
    <property type="term" value="F:oxidoreductase activity"/>
    <property type="evidence" value="ECO:0007669"/>
    <property type="project" value="UniProtKB-KW"/>
</dbReference>
<feature type="domain" description="FAD-binding PCMH-type" evidence="6">
    <location>
        <begin position="125"/>
        <end position="305"/>
    </location>
</feature>